<dbReference type="InterPro" id="IPR026881">
    <property type="entry name" value="WYL_dom"/>
</dbReference>
<feature type="domain" description="WYL" evidence="1">
    <location>
        <begin position="60"/>
        <end position="126"/>
    </location>
</feature>
<name>A0A7C9N2M4_9ACTN</name>
<dbReference type="Proteomes" id="UP000479526">
    <property type="component" value="Unassembled WGS sequence"/>
</dbReference>
<dbReference type="PANTHER" id="PTHR34580">
    <property type="match status" value="1"/>
</dbReference>
<dbReference type="PANTHER" id="PTHR34580:SF1">
    <property type="entry name" value="PROTEIN PAFC"/>
    <property type="match status" value="1"/>
</dbReference>
<dbReference type="Pfam" id="PF13280">
    <property type="entry name" value="WYL"/>
    <property type="match status" value="1"/>
</dbReference>
<dbReference type="PROSITE" id="PS52050">
    <property type="entry name" value="WYL"/>
    <property type="match status" value="1"/>
</dbReference>
<proteinExistence type="predicted"/>
<dbReference type="AlphaFoldDB" id="A0A7C9N2M4"/>
<dbReference type="EMBL" id="WXEW01000003">
    <property type="protein sequence ID" value="NAS22474.1"/>
    <property type="molecule type" value="Genomic_DNA"/>
</dbReference>
<accession>A0A7C9N2M4</accession>
<organism evidence="2 3">
    <name type="scientific">Herbidospora solisilvae</name>
    <dbReference type="NCBI Taxonomy" id="2696284"/>
    <lineage>
        <taxon>Bacteria</taxon>
        <taxon>Bacillati</taxon>
        <taxon>Actinomycetota</taxon>
        <taxon>Actinomycetes</taxon>
        <taxon>Streptosporangiales</taxon>
        <taxon>Streptosporangiaceae</taxon>
        <taxon>Herbidospora</taxon>
    </lineage>
</organism>
<evidence type="ECO:0000313" key="2">
    <source>
        <dbReference type="EMBL" id="NAS22474.1"/>
    </source>
</evidence>
<evidence type="ECO:0000313" key="3">
    <source>
        <dbReference type="Proteomes" id="UP000479526"/>
    </source>
</evidence>
<comment type="caution">
    <text evidence="2">The sequence shown here is derived from an EMBL/GenBank/DDBJ whole genome shotgun (WGS) entry which is preliminary data.</text>
</comment>
<dbReference type="InterPro" id="IPR051534">
    <property type="entry name" value="CBASS_pafABC_assoc_protein"/>
</dbReference>
<dbReference type="RefSeq" id="WP_161479838.1">
    <property type="nucleotide sequence ID" value="NZ_WXEW01000003.1"/>
</dbReference>
<protein>
    <submittedName>
        <fullName evidence="2">WYL domain-containing protein</fullName>
    </submittedName>
</protein>
<keyword evidence="3" id="KW-1185">Reference proteome</keyword>
<reference evidence="2 3" key="1">
    <citation type="submission" date="2020-01" db="EMBL/GenBank/DDBJ databases">
        <title>Herbidospora sp. NEAU-GS84 nov., a novel actinomycete isolated from soil.</title>
        <authorList>
            <person name="Han L."/>
        </authorList>
    </citation>
    <scope>NUCLEOTIDE SEQUENCE [LARGE SCALE GENOMIC DNA]</scope>
    <source>
        <strain evidence="2 3">NEAU-GS84</strain>
    </source>
</reference>
<sequence length="176" mass="19775">MYEIGTQVRYHGSISWLNGEVFTVARHCCDGTRHVLADAMTLRHVRSGSITPISEGDPIDQLEAAIESQRPVMITYVAGNGDWTTRVIEPHAITYSDAGHASVRAYDRLRSAQRAFRVDRIESLTVLPDAFRHNPNDDARERAALDRIRAEIADMDESSYHGNNAMRWTPNCPVLL</sequence>
<evidence type="ECO:0000259" key="1">
    <source>
        <dbReference type="Pfam" id="PF13280"/>
    </source>
</evidence>
<gene>
    <name evidence="2" type="ORF">GT755_12355</name>
</gene>